<evidence type="ECO:0000256" key="6">
    <source>
        <dbReference type="ARBA" id="ARBA00023136"/>
    </source>
</evidence>
<organism evidence="8 9">
    <name type="scientific">Chrysophaeum taylorii</name>
    <dbReference type="NCBI Taxonomy" id="2483200"/>
    <lineage>
        <taxon>Eukaryota</taxon>
        <taxon>Sar</taxon>
        <taxon>Stramenopiles</taxon>
        <taxon>Ochrophyta</taxon>
        <taxon>Pelagophyceae</taxon>
        <taxon>Pelagomonadales</taxon>
        <taxon>Pelagomonadaceae</taxon>
        <taxon>Chrysophaeum</taxon>
    </lineage>
</organism>
<evidence type="ECO:0000256" key="7">
    <source>
        <dbReference type="SAM" id="Phobius"/>
    </source>
</evidence>
<evidence type="ECO:0000256" key="1">
    <source>
        <dbReference type="ARBA" id="ARBA00004651"/>
    </source>
</evidence>
<dbReference type="AlphaFoldDB" id="A0AAD7UHG6"/>
<feature type="transmembrane region" description="Helical" evidence="7">
    <location>
        <begin position="271"/>
        <end position="292"/>
    </location>
</feature>
<dbReference type="Proteomes" id="UP001230188">
    <property type="component" value="Unassembled WGS sequence"/>
</dbReference>
<feature type="transmembrane region" description="Helical" evidence="7">
    <location>
        <begin position="234"/>
        <end position="259"/>
    </location>
</feature>
<accession>A0AAD7UHG6</accession>
<protein>
    <recommendedName>
        <fullName evidence="10">Membrane transporter protein</fullName>
    </recommendedName>
</protein>
<feature type="transmembrane region" description="Helical" evidence="7">
    <location>
        <begin position="48"/>
        <end position="69"/>
    </location>
</feature>
<comment type="caution">
    <text evidence="8">The sequence shown here is derived from an EMBL/GenBank/DDBJ whole genome shotgun (WGS) entry which is preliminary data.</text>
</comment>
<evidence type="ECO:0008006" key="10">
    <source>
        <dbReference type="Google" id="ProtNLM"/>
    </source>
</evidence>
<name>A0AAD7UHG6_9STRA</name>
<keyword evidence="4 7" id="KW-0812">Transmembrane</keyword>
<gene>
    <name evidence="8" type="ORF">CTAYLR_000445</name>
</gene>
<feature type="transmembrane region" description="Helical" evidence="7">
    <location>
        <begin position="75"/>
        <end position="94"/>
    </location>
</feature>
<comment type="subcellular location">
    <subcellularLocation>
        <location evidence="1">Cell membrane</location>
        <topology evidence="1">Multi-pass membrane protein</topology>
    </subcellularLocation>
</comment>
<dbReference type="PANTHER" id="PTHR30269">
    <property type="entry name" value="TRANSMEMBRANE PROTEIN YFCA"/>
    <property type="match status" value="1"/>
</dbReference>
<dbReference type="Pfam" id="PF01925">
    <property type="entry name" value="TauE"/>
    <property type="match status" value="1"/>
</dbReference>
<keyword evidence="9" id="KW-1185">Reference proteome</keyword>
<sequence length="324" mass="33266">MVASSTSAFVVPQPLRMPRVVSTDLAAVEVVSESVNAQIIALQAGTSLFASVFGFGDAIIAMPLLALLFDLDATKAAPLVTCVSTLMIFANLAVDYRSGKMTAVGRWRESGLLLAGAAAGVPVGVHTLVAVDPEVIRACVGLLLVSYGARELVVDDETAVEPVDRGDLLATLKILPFGFAAGFLGGAVAEPGPPAVVFGQTQRWDPATMRQVLFRFFLPVQMLTLFDLNNEGLLTTAVLVQAFAAVPAVALAVALGTALNRRIDPALFKSIVAALVLGLGLLCFSSAAPHLAEAIASPPPSPPSGAAIQAATTAVLVDSAAAVL</sequence>
<keyword evidence="2" id="KW-0813">Transport</keyword>
<dbReference type="InterPro" id="IPR052017">
    <property type="entry name" value="TSUP"/>
</dbReference>
<evidence type="ECO:0000256" key="4">
    <source>
        <dbReference type="ARBA" id="ARBA00022692"/>
    </source>
</evidence>
<evidence type="ECO:0000256" key="5">
    <source>
        <dbReference type="ARBA" id="ARBA00022989"/>
    </source>
</evidence>
<dbReference type="InterPro" id="IPR002781">
    <property type="entry name" value="TM_pro_TauE-like"/>
</dbReference>
<evidence type="ECO:0000256" key="2">
    <source>
        <dbReference type="ARBA" id="ARBA00022448"/>
    </source>
</evidence>
<keyword evidence="3" id="KW-1003">Cell membrane</keyword>
<evidence type="ECO:0000256" key="3">
    <source>
        <dbReference type="ARBA" id="ARBA00022475"/>
    </source>
</evidence>
<dbReference type="PANTHER" id="PTHR30269:SF37">
    <property type="entry name" value="MEMBRANE TRANSPORTER PROTEIN"/>
    <property type="match status" value="1"/>
</dbReference>
<proteinExistence type="predicted"/>
<keyword evidence="5 7" id="KW-1133">Transmembrane helix</keyword>
<dbReference type="EMBL" id="JAQMWT010000317">
    <property type="protein sequence ID" value="KAJ8605125.1"/>
    <property type="molecule type" value="Genomic_DNA"/>
</dbReference>
<keyword evidence="6 7" id="KW-0472">Membrane</keyword>
<reference evidence="8" key="1">
    <citation type="submission" date="2023-01" db="EMBL/GenBank/DDBJ databases">
        <title>Metagenome sequencing of chrysophaentin producing Chrysophaeum taylorii.</title>
        <authorList>
            <person name="Davison J."/>
            <person name="Bewley C."/>
        </authorList>
    </citation>
    <scope>NUCLEOTIDE SEQUENCE</scope>
    <source>
        <strain evidence="8">NIES-1699</strain>
    </source>
</reference>
<evidence type="ECO:0000313" key="8">
    <source>
        <dbReference type="EMBL" id="KAJ8605125.1"/>
    </source>
</evidence>
<evidence type="ECO:0000313" key="9">
    <source>
        <dbReference type="Proteomes" id="UP001230188"/>
    </source>
</evidence>
<dbReference type="GO" id="GO:0005886">
    <property type="term" value="C:plasma membrane"/>
    <property type="evidence" value="ECO:0007669"/>
    <property type="project" value="UniProtKB-SubCell"/>
</dbReference>